<dbReference type="NCBIfam" id="NF006560">
    <property type="entry name" value="PRK09061.1"/>
    <property type="match status" value="1"/>
</dbReference>
<gene>
    <name evidence="2" type="ORF">JF543_02705</name>
</gene>
<dbReference type="InterPro" id="IPR050138">
    <property type="entry name" value="DHOase/Allantoinase_Hydrolase"/>
</dbReference>
<dbReference type="Proteomes" id="UP000664385">
    <property type="component" value="Unassembled WGS sequence"/>
</dbReference>
<name>A0A939DTG8_9MICO</name>
<dbReference type="PANTHER" id="PTHR43668:SF2">
    <property type="entry name" value="ALLANTOINASE"/>
    <property type="match status" value="1"/>
</dbReference>
<dbReference type="RefSeq" id="WP_206822661.1">
    <property type="nucleotide sequence ID" value="NZ_CP118100.1"/>
</dbReference>
<dbReference type="InterPro" id="IPR011059">
    <property type="entry name" value="Metal-dep_hydrolase_composite"/>
</dbReference>
<reference evidence="2" key="1">
    <citation type="submission" date="2020-12" db="EMBL/GenBank/DDBJ databases">
        <title>PHA producing bacteria isolated from mangrove.</title>
        <authorList>
            <person name="Zheng W."/>
            <person name="Yu S."/>
            <person name="Huang Y."/>
        </authorList>
    </citation>
    <scope>NUCLEOTIDE SEQUENCE</scope>
    <source>
        <strain evidence="2">GN8-5</strain>
    </source>
</reference>
<dbReference type="PANTHER" id="PTHR43668">
    <property type="entry name" value="ALLANTOINASE"/>
    <property type="match status" value="1"/>
</dbReference>
<dbReference type="SUPFAM" id="SSF51556">
    <property type="entry name" value="Metallo-dependent hydrolases"/>
    <property type="match status" value="1"/>
</dbReference>
<feature type="domain" description="Amidohydrolase 3" evidence="1">
    <location>
        <begin position="54"/>
        <end position="489"/>
    </location>
</feature>
<dbReference type="SUPFAM" id="SSF51338">
    <property type="entry name" value="Composite domain of metallo-dependent hydrolases"/>
    <property type="match status" value="1"/>
</dbReference>
<organism evidence="2 3">
    <name type="scientific">Microbacterium esteraromaticum</name>
    <dbReference type="NCBI Taxonomy" id="57043"/>
    <lineage>
        <taxon>Bacteria</taxon>
        <taxon>Bacillati</taxon>
        <taxon>Actinomycetota</taxon>
        <taxon>Actinomycetes</taxon>
        <taxon>Micrococcales</taxon>
        <taxon>Microbacteriaceae</taxon>
        <taxon>Microbacterium</taxon>
    </lineage>
</organism>
<dbReference type="InterPro" id="IPR032466">
    <property type="entry name" value="Metal_Hydrolase"/>
</dbReference>
<evidence type="ECO:0000259" key="1">
    <source>
        <dbReference type="Pfam" id="PF07969"/>
    </source>
</evidence>
<dbReference type="GO" id="GO:0005737">
    <property type="term" value="C:cytoplasm"/>
    <property type="evidence" value="ECO:0007669"/>
    <property type="project" value="TreeGrafter"/>
</dbReference>
<dbReference type="EMBL" id="JAEMWU010000001">
    <property type="protein sequence ID" value="MBN8204866.1"/>
    <property type="molecule type" value="Genomic_DNA"/>
</dbReference>
<comment type="caution">
    <text evidence="2">The sequence shown here is derived from an EMBL/GenBank/DDBJ whole genome shotgun (WGS) entry which is preliminary data.</text>
</comment>
<sequence>MTPTADRSLDVVLVNGRVIDPESGVDGLRHVGIRGSKIVSIQSASEPPPHATRLMDIAGSVIAPGFVDVHSHAQTVNGLRLQALDGVTTSLDLEAGVGPVAATHVEVAAQGRPTNYGYASNWLAARVSEIEGIALEPNGNVKNGSASVLGAKLGRDAWRRPSTPDVVDRIIDRVAAGVAEGGIGVGVLLGYAPDSGRVEMLKLARRASALGVPLFVHGRYKEADDPLSGIEGVLELIALAAATDAHIHLCHINSTYSLQADLILDAIEGAQKSGIRVTTEAYPYHASSTVIGAPFLSPEQMSSRGKRPTSIRYLKTGERVSDFQRLAQLRSEDPGGTVVVDYLDPDDPAQIALLHKMVSFPGTVVASDAMLLQLNGRRNGADIETRWPVPPGVFAHPRTAGTFSRTLGHISRELGLMSLNEAISRCSYLPAKMLEGFVPAMRTKGRIQVGCDADIVVFDPETIRDRADFETLKPSIGVEQVLVNGEFVVQNGTLLPEALPGRAIRSEVG</sequence>
<dbReference type="AlphaFoldDB" id="A0A939DTG8"/>
<proteinExistence type="predicted"/>
<dbReference type="GO" id="GO:0006145">
    <property type="term" value="P:purine nucleobase catabolic process"/>
    <property type="evidence" value="ECO:0007669"/>
    <property type="project" value="TreeGrafter"/>
</dbReference>
<evidence type="ECO:0000313" key="3">
    <source>
        <dbReference type="Proteomes" id="UP000664385"/>
    </source>
</evidence>
<dbReference type="Gene3D" id="2.30.40.10">
    <property type="entry name" value="Urease, subunit C, domain 1"/>
    <property type="match status" value="1"/>
</dbReference>
<dbReference type="Pfam" id="PF07969">
    <property type="entry name" value="Amidohydro_3"/>
    <property type="match status" value="1"/>
</dbReference>
<accession>A0A939DTG8</accession>
<evidence type="ECO:0000313" key="2">
    <source>
        <dbReference type="EMBL" id="MBN8204866.1"/>
    </source>
</evidence>
<protein>
    <submittedName>
        <fullName evidence="2">Amidohydrolase family protein</fullName>
    </submittedName>
</protein>
<dbReference type="GO" id="GO:0004038">
    <property type="term" value="F:allantoinase activity"/>
    <property type="evidence" value="ECO:0007669"/>
    <property type="project" value="TreeGrafter"/>
</dbReference>
<dbReference type="InterPro" id="IPR013108">
    <property type="entry name" value="Amidohydro_3"/>
</dbReference>
<dbReference type="Gene3D" id="3.20.20.140">
    <property type="entry name" value="Metal-dependent hydrolases"/>
    <property type="match status" value="1"/>
</dbReference>